<protein>
    <submittedName>
        <fullName evidence="1">Uncharacterized protein</fullName>
    </submittedName>
</protein>
<keyword evidence="2" id="KW-1185">Reference proteome</keyword>
<dbReference type="AlphaFoldDB" id="A0AAI9TED9"/>
<reference evidence="1" key="2">
    <citation type="journal article" date="2016" name="Fungal Biol.">
        <title>Ochratoxin A production by Penicillium thymicola.</title>
        <authorList>
            <person name="Nguyen H.D.T."/>
            <person name="McMullin D.R."/>
            <person name="Ponomareva E."/>
            <person name="Riley R."/>
            <person name="Pomraning K.R."/>
            <person name="Baker S.E."/>
            <person name="Seifert K.A."/>
        </authorList>
    </citation>
    <scope>NUCLEOTIDE SEQUENCE</scope>
    <source>
        <strain evidence="1">DAOM 180753</strain>
    </source>
</reference>
<name>A0AAI9TED9_PENTH</name>
<proteinExistence type="predicted"/>
<evidence type="ECO:0000313" key="2">
    <source>
        <dbReference type="Proteomes" id="UP001227192"/>
    </source>
</evidence>
<organism evidence="1 2">
    <name type="scientific">Penicillium thymicola</name>
    <dbReference type="NCBI Taxonomy" id="293382"/>
    <lineage>
        <taxon>Eukaryota</taxon>
        <taxon>Fungi</taxon>
        <taxon>Dikarya</taxon>
        <taxon>Ascomycota</taxon>
        <taxon>Pezizomycotina</taxon>
        <taxon>Eurotiomycetes</taxon>
        <taxon>Eurotiomycetidae</taxon>
        <taxon>Eurotiales</taxon>
        <taxon>Aspergillaceae</taxon>
        <taxon>Penicillium</taxon>
    </lineage>
</organism>
<sequence>MQLIIPTDFIASDHGGIVGNRHSVHAAITDAAGNLLHAVDDPYRMTFARSTAKPAQTLALLETGAVERFPTRPVQMHVKRVVDSVCGHGGNESDWGLDGCKLLAPAFELHYLARMNARSSLLRLITRSA</sequence>
<dbReference type="InterPro" id="IPR010349">
    <property type="entry name" value="Asparaginase_II"/>
</dbReference>
<reference evidence="1" key="1">
    <citation type="submission" date="2015-06" db="EMBL/GenBank/DDBJ databases">
        <authorList>
            <person name="Nguyen H."/>
        </authorList>
    </citation>
    <scope>NUCLEOTIDE SEQUENCE</scope>
    <source>
        <strain evidence="1">DAOM 180753</strain>
    </source>
</reference>
<comment type="caution">
    <text evidence="1">The sequence shown here is derived from an EMBL/GenBank/DDBJ whole genome shotgun (WGS) entry which is preliminary data.</text>
</comment>
<dbReference type="Proteomes" id="UP001227192">
    <property type="component" value="Unassembled WGS sequence"/>
</dbReference>
<dbReference type="EMBL" id="LACB01000305">
    <property type="protein sequence ID" value="KAJ9484879.1"/>
    <property type="molecule type" value="Genomic_DNA"/>
</dbReference>
<accession>A0AAI9TED9</accession>
<dbReference type="Pfam" id="PF06089">
    <property type="entry name" value="Asparaginase_II"/>
    <property type="match status" value="1"/>
</dbReference>
<dbReference type="PANTHER" id="PTHR42110:SF1">
    <property type="entry name" value="L-ASPARAGINASE, PUTATIVE (AFU_ORTHOLOGUE AFUA_3G11890)-RELATED"/>
    <property type="match status" value="1"/>
</dbReference>
<gene>
    <name evidence="1" type="ORF">VN97_g8477</name>
</gene>
<evidence type="ECO:0000313" key="1">
    <source>
        <dbReference type="EMBL" id="KAJ9484879.1"/>
    </source>
</evidence>
<dbReference type="PANTHER" id="PTHR42110">
    <property type="entry name" value="L-ASPARAGINASE, PUTATIVE (AFU_ORTHOLOGUE AFUA_3G11890)-RELATED"/>
    <property type="match status" value="1"/>
</dbReference>